<dbReference type="EMBL" id="MBFS01000256">
    <property type="protein sequence ID" value="PVV03254.1"/>
    <property type="molecule type" value="Genomic_DNA"/>
</dbReference>
<comment type="caution">
    <text evidence="1">The sequence shown here is derived from an EMBL/GenBank/DDBJ whole genome shotgun (WGS) entry which is preliminary data.</text>
</comment>
<protein>
    <submittedName>
        <fullName evidence="1">Uncharacterized protein</fullName>
    </submittedName>
</protein>
<name>A0A2T9ZF79_9FUNG</name>
<accession>A0A2T9ZF79</accession>
<evidence type="ECO:0000313" key="2">
    <source>
        <dbReference type="Proteomes" id="UP000245609"/>
    </source>
</evidence>
<proteinExistence type="predicted"/>
<organism evidence="1 2">
    <name type="scientific">Smittium megazygosporum</name>
    <dbReference type="NCBI Taxonomy" id="133381"/>
    <lineage>
        <taxon>Eukaryota</taxon>
        <taxon>Fungi</taxon>
        <taxon>Fungi incertae sedis</taxon>
        <taxon>Zoopagomycota</taxon>
        <taxon>Kickxellomycotina</taxon>
        <taxon>Harpellomycetes</taxon>
        <taxon>Harpellales</taxon>
        <taxon>Legeriomycetaceae</taxon>
        <taxon>Smittium</taxon>
    </lineage>
</organism>
<reference evidence="1 2" key="1">
    <citation type="journal article" date="2018" name="MBio">
        <title>Comparative Genomics Reveals the Core Gene Toolbox for the Fungus-Insect Symbiosis.</title>
        <authorList>
            <person name="Wang Y."/>
            <person name="Stata M."/>
            <person name="Wang W."/>
            <person name="Stajich J.E."/>
            <person name="White M.M."/>
            <person name="Moncalvo J.M."/>
        </authorList>
    </citation>
    <scope>NUCLEOTIDE SEQUENCE [LARGE SCALE GENOMIC DNA]</scope>
    <source>
        <strain evidence="1 2">SC-DP-2</strain>
    </source>
</reference>
<keyword evidence="2" id="KW-1185">Reference proteome</keyword>
<evidence type="ECO:0000313" key="1">
    <source>
        <dbReference type="EMBL" id="PVV03254.1"/>
    </source>
</evidence>
<sequence length="167" mass="19059">MLLNSSINFIKIYSYKSQLLLLIFDQFEDLIPYLESLHSKIFVALNSAKNILFPICVFLKGSPKYANQSLVQSFNLVVNLWSGYQSSEKLDLLGNLLLPKYLCPMESMSISLNNLSLIICTSSDFFVCAPLNLWYTEHSSTIYFVLLYSTPLLNLPETLFQMFSIPS</sequence>
<dbReference type="AlphaFoldDB" id="A0A2T9ZF79"/>
<dbReference type="Proteomes" id="UP000245609">
    <property type="component" value="Unassembled WGS sequence"/>
</dbReference>
<gene>
    <name evidence="1" type="ORF">BB560_002268</name>
</gene>